<evidence type="ECO:0000313" key="3">
    <source>
        <dbReference type="EMBL" id="WED55884.1"/>
    </source>
</evidence>
<dbReference type="InterPro" id="IPR032812">
    <property type="entry name" value="SbsA_Ig"/>
</dbReference>
<dbReference type="EMBL" id="CP109617">
    <property type="protein sequence ID" value="WED55884.1"/>
    <property type="molecule type" value="Genomic_DNA"/>
</dbReference>
<dbReference type="Gene3D" id="2.60.40.1220">
    <property type="match status" value="5"/>
</dbReference>
<organism evidence="3 4">
    <name type="scientific">Exiguobacterium profundum</name>
    <dbReference type="NCBI Taxonomy" id="307643"/>
    <lineage>
        <taxon>Bacteria</taxon>
        <taxon>Bacillati</taxon>
        <taxon>Bacillota</taxon>
        <taxon>Bacilli</taxon>
        <taxon>Bacillales</taxon>
        <taxon>Bacillales Family XII. Incertae Sedis</taxon>
        <taxon>Exiguobacterium</taxon>
    </lineage>
</organism>
<dbReference type="RefSeq" id="WP_275060343.1">
    <property type="nucleotide sequence ID" value="NZ_CP109617.1"/>
</dbReference>
<sequence>MKLEFNKAVDKAIARVSTNYQINNSALPAGSVIEVAEDGKSLVISIPSANKMQEGLAYRVTAKDLKTEDNKSIQDANELVIFSDKVAPEITKVESKSGVSGTNTVTVEMSEPIVSGQFFVDGSPTSANFNLASTGQAVVDNKEITLSTTQKLEPGKTYTLRVVNAVDTAGNALSTKEVQFTVVSETSEGKFVKATVAGENKVKLTFDKPLDATLAVATANYAVTKIGGTVTVSGAMVDPEDSKSVILTLATPFTANQDAVTVYVSASNLKDTFGNKVEAVSNQAVTLTKDVVKPSLVSSSVTSDRNALILEMTEIVTLPGAPITLTGVDKDGVLVTRTATASYVNARGDASVAATKYVKLTLSAPLAAGSYSFNVAANTFVDQAITPNGNAAFNLNVNVTSAADTTRPTVSSIPGTVTVNPNGTAQFNVVYSEEMGASALSASNYSLNGAPLPAGSTVVFTTAAKTTVQVVMPAGSFTRDENATVIISGLVTDAAGNALKEVASDRSGFTGTIRVLDNKAPELIKSEATSGRELVLTFSEPVEARQLGGVGDTELTVGTTSIDLQAASSAVVYSGNQVTITLAPNALDAKNFSSDKLTLNAGSFVDRSSSANALAVVQNATIADKFALAASITATANVSSTAAENTAEKFEIAITPNTNASVDAASKYEVYIVKDGRAALSASNLNSFTALASYAPTAIPTSAAALNANILRDSENLVFDTTAGEDYDVYVVVTDAAGNKAISSASTVSF</sequence>
<feature type="domain" description="SbsA Ig-like" evidence="2">
    <location>
        <begin position="86"/>
        <end position="181"/>
    </location>
</feature>
<dbReference type="Pfam" id="PF13205">
    <property type="entry name" value="Big_5"/>
    <property type="match status" value="1"/>
</dbReference>
<name>A0ABY8B171_9BACL</name>
<evidence type="ECO:0000259" key="2">
    <source>
        <dbReference type="Pfam" id="PF13205"/>
    </source>
</evidence>
<evidence type="ECO:0000313" key="4">
    <source>
        <dbReference type="Proteomes" id="UP001219957"/>
    </source>
</evidence>
<protein>
    <submittedName>
        <fullName evidence="3">Ig-like domain-containing protein</fullName>
    </submittedName>
</protein>
<keyword evidence="4" id="KW-1185">Reference proteome</keyword>
<dbReference type="InterPro" id="IPR014755">
    <property type="entry name" value="Cu-Rt/internalin_Ig-like"/>
</dbReference>
<proteinExistence type="predicted"/>
<reference evidence="3 4" key="1">
    <citation type="submission" date="2022-10" db="EMBL/GenBank/DDBJ databases">
        <title>Complete genome sequence of Exiguobacterium profundum TSS-3 isolated from an extremely saline-alkaline spring located in Ixtapa, Chiapas-Mexico.</title>
        <authorList>
            <person name="Rincon-Rosales R."/>
            <person name="Rogel M.A."/>
            <person name="Rincon-Molina C.I."/>
            <person name="Guerrero G."/>
            <person name="Manzano-Gomez L.A."/>
            <person name="Lopez-Lopez A."/>
            <person name="Rincon Molina F.A."/>
            <person name="Martinez-Romero E."/>
        </authorList>
    </citation>
    <scope>NUCLEOTIDE SEQUENCE [LARGE SCALE GENOMIC DNA]</scope>
    <source>
        <strain evidence="3 4">TSS-3</strain>
    </source>
</reference>
<gene>
    <name evidence="3" type="ORF">OE059_03220</name>
</gene>
<keyword evidence="1" id="KW-0732">Signal</keyword>
<accession>A0ABY8B171</accession>
<evidence type="ECO:0000256" key="1">
    <source>
        <dbReference type="ARBA" id="ARBA00022729"/>
    </source>
</evidence>
<dbReference type="Proteomes" id="UP001219957">
    <property type="component" value="Chromosome"/>
</dbReference>